<dbReference type="OrthoDB" id="10037961at2759"/>
<dbReference type="AlphaFoldDB" id="A0A8K0P6Z0"/>
<comment type="caution">
    <text evidence="2">The sequence shown here is derived from an EMBL/GenBank/DDBJ whole genome shotgun (WGS) entry which is preliminary data.</text>
</comment>
<sequence length="149" mass="16629">MKRARGVREELPPPPESREAPLGIPPASDTPRELWMQFVQFMKRCVGGFTQNSNESLNSVNWGIAPKVHHSGAAIVNIAANIGACAFNEDTKTLMMIMQQLSIDAGRNCSVYCENQDRARIDLAEVRHETRAGDARRENRSQSKAVNFF</sequence>
<reference evidence="2" key="2">
    <citation type="submission" date="2017-10" db="EMBL/GenBank/DDBJ databases">
        <title>Ladona fulva Genome sequencing and assembly.</title>
        <authorList>
            <person name="Murali S."/>
            <person name="Richards S."/>
            <person name="Bandaranaike D."/>
            <person name="Bellair M."/>
            <person name="Blankenburg K."/>
            <person name="Chao H."/>
            <person name="Dinh H."/>
            <person name="Doddapaneni H."/>
            <person name="Dugan-Rocha S."/>
            <person name="Elkadiri S."/>
            <person name="Gnanaolivu R."/>
            <person name="Hernandez B."/>
            <person name="Skinner E."/>
            <person name="Javaid M."/>
            <person name="Lee S."/>
            <person name="Li M."/>
            <person name="Ming W."/>
            <person name="Munidasa M."/>
            <person name="Muniz J."/>
            <person name="Nguyen L."/>
            <person name="Hughes D."/>
            <person name="Osuji N."/>
            <person name="Pu L.-L."/>
            <person name="Puazo M."/>
            <person name="Qu C."/>
            <person name="Quiroz J."/>
            <person name="Raj R."/>
            <person name="Weissenberger G."/>
            <person name="Xin Y."/>
            <person name="Zou X."/>
            <person name="Han Y."/>
            <person name="Worley K."/>
            <person name="Muzny D."/>
            <person name="Gibbs R."/>
        </authorList>
    </citation>
    <scope>NUCLEOTIDE SEQUENCE</scope>
    <source>
        <strain evidence="2">Sampled in the wild</strain>
    </source>
</reference>
<feature type="compositionally biased region" description="Basic and acidic residues" evidence="1">
    <location>
        <begin position="1"/>
        <end position="19"/>
    </location>
</feature>
<gene>
    <name evidence="2" type="ORF">J437_LFUL018254</name>
</gene>
<dbReference type="EMBL" id="KZ309327">
    <property type="protein sequence ID" value="KAG8238295.1"/>
    <property type="molecule type" value="Genomic_DNA"/>
</dbReference>
<keyword evidence="3" id="KW-1185">Reference proteome</keyword>
<reference evidence="2" key="1">
    <citation type="submission" date="2013-04" db="EMBL/GenBank/DDBJ databases">
        <authorList>
            <person name="Qu J."/>
            <person name="Murali S.C."/>
            <person name="Bandaranaike D."/>
            <person name="Bellair M."/>
            <person name="Blankenburg K."/>
            <person name="Chao H."/>
            <person name="Dinh H."/>
            <person name="Doddapaneni H."/>
            <person name="Downs B."/>
            <person name="Dugan-Rocha S."/>
            <person name="Elkadiri S."/>
            <person name="Gnanaolivu R.D."/>
            <person name="Hernandez B."/>
            <person name="Javaid M."/>
            <person name="Jayaseelan J.C."/>
            <person name="Lee S."/>
            <person name="Li M."/>
            <person name="Ming W."/>
            <person name="Munidasa M."/>
            <person name="Muniz J."/>
            <person name="Nguyen L."/>
            <person name="Ongeri F."/>
            <person name="Osuji N."/>
            <person name="Pu L.-L."/>
            <person name="Puazo M."/>
            <person name="Qu C."/>
            <person name="Quiroz J."/>
            <person name="Raj R."/>
            <person name="Weissenberger G."/>
            <person name="Xin Y."/>
            <person name="Zou X."/>
            <person name="Han Y."/>
            <person name="Richards S."/>
            <person name="Worley K."/>
            <person name="Muzny D."/>
            <person name="Gibbs R."/>
        </authorList>
    </citation>
    <scope>NUCLEOTIDE SEQUENCE</scope>
    <source>
        <strain evidence="2">Sampled in the wild</strain>
    </source>
</reference>
<accession>A0A8K0P6Z0</accession>
<evidence type="ECO:0000313" key="2">
    <source>
        <dbReference type="EMBL" id="KAG8238295.1"/>
    </source>
</evidence>
<proteinExistence type="predicted"/>
<evidence type="ECO:0000313" key="3">
    <source>
        <dbReference type="Proteomes" id="UP000792457"/>
    </source>
</evidence>
<name>A0A8K0P6Z0_LADFU</name>
<protein>
    <submittedName>
        <fullName evidence="2">Uncharacterized protein</fullName>
    </submittedName>
</protein>
<evidence type="ECO:0000256" key="1">
    <source>
        <dbReference type="SAM" id="MobiDB-lite"/>
    </source>
</evidence>
<feature type="region of interest" description="Disordered" evidence="1">
    <location>
        <begin position="1"/>
        <end position="27"/>
    </location>
</feature>
<dbReference type="Proteomes" id="UP000792457">
    <property type="component" value="Unassembled WGS sequence"/>
</dbReference>
<organism evidence="2 3">
    <name type="scientific">Ladona fulva</name>
    <name type="common">Scarce chaser dragonfly</name>
    <name type="synonym">Libellula fulva</name>
    <dbReference type="NCBI Taxonomy" id="123851"/>
    <lineage>
        <taxon>Eukaryota</taxon>
        <taxon>Metazoa</taxon>
        <taxon>Ecdysozoa</taxon>
        <taxon>Arthropoda</taxon>
        <taxon>Hexapoda</taxon>
        <taxon>Insecta</taxon>
        <taxon>Pterygota</taxon>
        <taxon>Palaeoptera</taxon>
        <taxon>Odonata</taxon>
        <taxon>Epiprocta</taxon>
        <taxon>Anisoptera</taxon>
        <taxon>Libelluloidea</taxon>
        <taxon>Libellulidae</taxon>
        <taxon>Ladona</taxon>
    </lineage>
</organism>